<organism evidence="1 2">
    <name type="scientific">Streptomyces roseochromogenus subsp. oscitans DS 12.976</name>
    <dbReference type="NCBI Taxonomy" id="1352936"/>
    <lineage>
        <taxon>Bacteria</taxon>
        <taxon>Bacillati</taxon>
        <taxon>Actinomycetota</taxon>
        <taxon>Actinomycetes</taxon>
        <taxon>Kitasatosporales</taxon>
        <taxon>Streptomycetaceae</taxon>
        <taxon>Streptomyces</taxon>
    </lineage>
</organism>
<dbReference type="STRING" id="1352936.M878_45370"/>
<dbReference type="SUPFAM" id="SSF56349">
    <property type="entry name" value="DNA breaking-rejoining enzymes"/>
    <property type="match status" value="1"/>
</dbReference>
<name>V6JER7_STRRC</name>
<dbReference type="PATRIC" id="fig|1352936.5.peg.9433"/>
<accession>V6JER7</accession>
<evidence type="ECO:0000313" key="1">
    <source>
        <dbReference type="EMBL" id="EST18320.1"/>
    </source>
</evidence>
<dbReference type="HOGENOM" id="CLU_2119811_0_0_11"/>
<protein>
    <submittedName>
        <fullName evidence="1">Uncharacterized protein</fullName>
    </submittedName>
</protein>
<proteinExistence type="predicted"/>
<sequence length="114" mass="12992">MAAARADEMDADTVNRELSIARKAIGWWQRHGWIEGDPTIGIERRPAPPDRTKALAENQITALWRLDVALREKTFRDACLEDSLDLAELACSGTVARPAHWSRCRRRLLRGLMR</sequence>
<dbReference type="GO" id="GO:0003677">
    <property type="term" value="F:DNA binding"/>
    <property type="evidence" value="ECO:0007669"/>
    <property type="project" value="InterPro"/>
</dbReference>
<dbReference type="AlphaFoldDB" id="V6JER7"/>
<dbReference type="Proteomes" id="UP000017984">
    <property type="component" value="Chromosome"/>
</dbReference>
<dbReference type="EMBL" id="AWQX01000393">
    <property type="protein sequence ID" value="EST18320.1"/>
    <property type="molecule type" value="Genomic_DNA"/>
</dbReference>
<reference evidence="1 2" key="1">
    <citation type="journal article" date="2014" name="Genome Announc.">
        <title>Draft Genome Sequence of Streptomyces roseochromogenes subsp. oscitans DS 12.976, Producer of the Aminocoumarin Antibiotic Clorobiocin.</title>
        <authorList>
            <person name="Ruckert C."/>
            <person name="Kalinowski J."/>
            <person name="Heide L."/>
            <person name="Apel A.K."/>
        </authorList>
    </citation>
    <scope>NUCLEOTIDE SEQUENCE [LARGE SCALE GENOMIC DNA]</scope>
    <source>
        <strain evidence="1 2">DS 12.976</strain>
    </source>
</reference>
<gene>
    <name evidence="1" type="ORF">M878_45370</name>
</gene>
<comment type="caution">
    <text evidence="1">The sequence shown here is derived from an EMBL/GenBank/DDBJ whole genome shotgun (WGS) entry which is preliminary data.</text>
</comment>
<evidence type="ECO:0000313" key="2">
    <source>
        <dbReference type="Proteomes" id="UP000017984"/>
    </source>
</evidence>
<keyword evidence="2" id="KW-1185">Reference proteome</keyword>
<dbReference type="InterPro" id="IPR011010">
    <property type="entry name" value="DNA_brk_join_enz"/>
</dbReference>